<accession>A0ABP6UWX5</accession>
<dbReference type="Proteomes" id="UP001500301">
    <property type="component" value="Unassembled WGS sequence"/>
</dbReference>
<name>A0ABP6UWX5_9ACTN</name>
<comment type="caution">
    <text evidence="1">The sequence shown here is derived from an EMBL/GenBank/DDBJ whole genome shotgun (WGS) entry which is preliminary data.</text>
</comment>
<protein>
    <submittedName>
        <fullName evidence="1">Uncharacterized protein</fullName>
    </submittedName>
</protein>
<sequence>MGEVDDDLGPAVDQRGDRVALVDTHGEVQVVGALDGLDDLGPDLAPGPENAHLEALGGTLIRDT</sequence>
<gene>
    <name evidence="1" type="ORF">GCM10022263_07640</name>
</gene>
<organism evidence="1 2">
    <name type="scientific">Nocardioides daeguensis</name>
    <dbReference type="NCBI Taxonomy" id="908359"/>
    <lineage>
        <taxon>Bacteria</taxon>
        <taxon>Bacillati</taxon>
        <taxon>Actinomycetota</taxon>
        <taxon>Actinomycetes</taxon>
        <taxon>Propionibacteriales</taxon>
        <taxon>Nocardioidaceae</taxon>
        <taxon>Nocardioides</taxon>
    </lineage>
</organism>
<keyword evidence="2" id="KW-1185">Reference proteome</keyword>
<reference evidence="2" key="1">
    <citation type="journal article" date="2019" name="Int. J. Syst. Evol. Microbiol.">
        <title>The Global Catalogue of Microorganisms (GCM) 10K type strain sequencing project: providing services to taxonomists for standard genome sequencing and annotation.</title>
        <authorList>
            <consortium name="The Broad Institute Genomics Platform"/>
            <consortium name="The Broad Institute Genome Sequencing Center for Infectious Disease"/>
            <person name="Wu L."/>
            <person name="Ma J."/>
        </authorList>
    </citation>
    <scope>NUCLEOTIDE SEQUENCE [LARGE SCALE GENOMIC DNA]</scope>
    <source>
        <strain evidence="2">JCM 17460</strain>
    </source>
</reference>
<dbReference type="EMBL" id="BAABBB010000004">
    <property type="protein sequence ID" value="GAA3522046.1"/>
    <property type="molecule type" value="Genomic_DNA"/>
</dbReference>
<evidence type="ECO:0000313" key="2">
    <source>
        <dbReference type="Proteomes" id="UP001500301"/>
    </source>
</evidence>
<proteinExistence type="predicted"/>
<evidence type="ECO:0000313" key="1">
    <source>
        <dbReference type="EMBL" id="GAA3522046.1"/>
    </source>
</evidence>